<dbReference type="Proteomes" id="UP000324897">
    <property type="component" value="Chromosome 5"/>
</dbReference>
<gene>
    <name evidence="2" type="ORF">EJB05_05553</name>
</gene>
<dbReference type="InterPro" id="IPR036047">
    <property type="entry name" value="F-box-like_dom_sf"/>
</dbReference>
<dbReference type="AlphaFoldDB" id="A0A5J9WDJ5"/>
<feature type="non-terminal residue" evidence="2">
    <location>
        <position position="1"/>
    </location>
</feature>
<dbReference type="PANTHER" id="PTHR35828:SF22">
    <property type="entry name" value="OS10G0103633 PROTEIN"/>
    <property type="match status" value="1"/>
</dbReference>
<sequence length="341" mass="37279">MPPRSHEFAAATRECPLPAELLLEIVARSDAATLVRCAASCKPLCRDIVSPAFISRVCRVPDGVVPPSLFGFLLMNVGARSPLACLSLAHPATPAAASFAEKHLVPFLSRIAPVAGLDDSYTPRESRNGLVLLWGPTRGMIDRLCVYDPMTRTNNQCTFVPGPPDSKYSGIFHEYVLLTAADGIGSSFLLLAVDFSGLTYGFFKVQTMQSNWCTWIPVNVASYSGQRWRPTSQRQCGRAAVLGSLIHWLMCDMNDRNLHIVTYDVCTATAGSVQLPSEGVPDRYQCSNLRLMSTPNGGLRLLVADKLTISVWLLSGNAGWMLQAVIDTEETVRSDLRTLTW</sequence>
<dbReference type="PANTHER" id="PTHR35828">
    <property type="entry name" value="OS08G0203800 PROTEIN-RELATED"/>
    <property type="match status" value="1"/>
</dbReference>
<organism evidence="2 3">
    <name type="scientific">Eragrostis curvula</name>
    <name type="common">weeping love grass</name>
    <dbReference type="NCBI Taxonomy" id="38414"/>
    <lineage>
        <taxon>Eukaryota</taxon>
        <taxon>Viridiplantae</taxon>
        <taxon>Streptophyta</taxon>
        <taxon>Embryophyta</taxon>
        <taxon>Tracheophyta</taxon>
        <taxon>Spermatophyta</taxon>
        <taxon>Magnoliopsida</taxon>
        <taxon>Liliopsida</taxon>
        <taxon>Poales</taxon>
        <taxon>Poaceae</taxon>
        <taxon>PACMAD clade</taxon>
        <taxon>Chloridoideae</taxon>
        <taxon>Eragrostideae</taxon>
        <taxon>Eragrostidinae</taxon>
        <taxon>Eragrostis</taxon>
    </lineage>
</organism>
<protein>
    <recommendedName>
        <fullName evidence="1">DUF7595 domain-containing protein</fullName>
    </recommendedName>
</protein>
<accession>A0A5J9WDJ5</accession>
<keyword evidence="3" id="KW-1185">Reference proteome</keyword>
<evidence type="ECO:0000259" key="1">
    <source>
        <dbReference type="Pfam" id="PF24523"/>
    </source>
</evidence>
<feature type="domain" description="DUF7595" evidence="1">
    <location>
        <begin position="115"/>
        <end position="328"/>
    </location>
</feature>
<evidence type="ECO:0000313" key="2">
    <source>
        <dbReference type="EMBL" id="TVU46036.1"/>
    </source>
</evidence>
<dbReference type="EMBL" id="RWGY01000004">
    <property type="protein sequence ID" value="TVU46036.1"/>
    <property type="molecule type" value="Genomic_DNA"/>
</dbReference>
<name>A0A5J9WDJ5_9POAL</name>
<evidence type="ECO:0000313" key="3">
    <source>
        <dbReference type="Proteomes" id="UP000324897"/>
    </source>
</evidence>
<dbReference type="InterPro" id="IPR056016">
    <property type="entry name" value="DUF7595"/>
</dbReference>
<comment type="caution">
    <text evidence="2">The sequence shown here is derived from an EMBL/GenBank/DDBJ whole genome shotgun (WGS) entry which is preliminary data.</text>
</comment>
<dbReference type="SUPFAM" id="SSF81383">
    <property type="entry name" value="F-box domain"/>
    <property type="match status" value="1"/>
</dbReference>
<reference evidence="2 3" key="1">
    <citation type="journal article" date="2019" name="Sci. Rep.">
        <title>A high-quality genome of Eragrostis curvula grass provides insights into Poaceae evolution and supports new strategies to enhance forage quality.</title>
        <authorList>
            <person name="Carballo J."/>
            <person name="Santos B.A.C.M."/>
            <person name="Zappacosta D."/>
            <person name="Garbus I."/>
            <person name="Selva J.P."/>
            <person name="Gallo C.A."/>
            <person name="Diaz A."/>
            <person name="Albertini E."/>
            <person name="Caccamo M."/>
            <person name="Echenique V."/>
        </authorList>
    </citation>
    <scope>NUCLEOTIDE SEQUENCE [LARGE SCALE GENOMIC DNA]</scope>
    <source>
        <strain evidence="3">cv. Victoria</strain>
        <tissue evidence="2">Leaf</tissue>
    </source>
</reference>
<dbReference type="OrthoDB" id="694444at2759"/>
<proteinExistence type="predicted"/>
<dbReference type="Pfam" id="PF24523">
    <property type="entry name" value="DUF7595"/>
    <property type="match status" value="1"/>
</dbReference>
<dbReference type="Gramene" id="TVU46036">
    <property type="protein sequence ID" value="TVU46036"/>
    <property type="gene ID" value="EJB05_05553"/>
</dbReference>